<dbReference type="EMBL" id="QFRJ01000002">
    <property type="protein sequence ID" value="PWH86646.1"/>
    <property type="molecule type" value="Genomic_DNA"/>
</dbReference>
<reference evidence="1 2" key="1">
    <citation type="submission" date="2018-05" db="EMBL/GenBank/DDBJ databases">
        <title>Brumimicrobium oceani sp. nov., isolated from coastal sediment.</title>
        <authorList>
            <person name="Kou Y."/>
        </authorList>
    </citation>
    <scope>NUCLEOTIDE SEQUENCE [LARGE SCALE GENOMIC DNA]</scope>
    <source>
        <strain evidence="1 2">C305</strain>
    </source>
</reference>
<accession>A0A2U2XFR7</accession>
<comment type="caution">
    <text evidence="1">The sequence shown here is derived from an EMBL/GenBank/DDBJ whole genome shotgun (WGS) entry which is preliminary data.</text>
</comment>
<keyword evidence="2" id="KW-1185">Reference proteome</keyword>
<dbReference type="OrthoDB" id="1466374at2"/>
<evidence type="ECO:0000313" key="1">
    <source>
        <dbReference type="EMBL" id="PWH86646.1"/>
    </source>
</evidence>
<organism evidence="1 2">
    <name type="scientific">Brumimicrobium oceani</name>
    <dbReference type="NCBI Taxonomy" id="2100725"/>
    <lineage>
        <taxon>Bacteria</taxon>
        <taxon>Pseudomonadati</taxon>
        <taxon>Bacteroidota</taxon>
        <taxon>Flavobacteriia</taxon>
        <taxon>Flavobacteriales</taxon>
        <taxon>Crocinitomicaceae</taxon>
        <taxon>Brumimicrobium</taxon>
    </lineage>
</organism>
<evidence type="ECO:0000313" key="2">
    <source>
        <dbReference type="Proteomes" id="UP000245370"/>
    </source>
</evidence>
<dbReference type="Proteomes" id="UP000245370">
    <property type="component" value="Unassembled WGS sequence"/>
</dbReference>
<dbReference type="AlphaFoldDB" id="A0A2U2XFR7"/>
<protein>
    <submittedName>
        <fullName evidence="1">Uncharacterized protein</fullName>
    </submittedName>
</protein>
<proteinExistence type="predicted"/>
<sequence>MKLKQRLLFILLSPYILIAQTLHLAIETESPRMRTITVFVNDNLFKKETKRTLFIPIKSSDRITIQQELYSDFNYSIPQGLKKEDTIYKTIKLIPKTENMRVQNLEEFSVSNSKYQNLFKNKNEFIIDYYPFPEDKFFVITRLKGTYYIKMINEIGNELLVSPLNFKPTEIFLDVIGNFHLIAKDSVYQIYTETDAIFLMKAISKHDYEKNIENLVALGEYGAFHQNLSLHNQNYTVSKVINKNANNIYQTFDSEQYKTAEHYYNRAIGFYMGNTRNEENIISMGLWDGDLMTLNHSFETRKSSSCNNGGGAKLDISGFISWSEKIASKPLNVKSYGLSEKIIVLDGVKDSVFQIQYSTLEEDKSKAKFELSGEYFKDYFYDEVYMYSNEKGEITVSKINPTKGTSTNISQLTGIHEPRNIKVLNNKVFFTVLDKNQFNRIVQVKN</sequence>
<name>A0A2U2XFR7_9FLAO</name>
<gene>
    <name evidence="1" type="ORF">DIT68_05280</name>
</gene>
<reference evidence="1 2" key="2">
    <citation type="submission" date="2018-05" db="EMBL/GenBank/DDBJ databases">
        <authorList>
            <person name="Lanie J.A."/>
            <person name="Ng W.-L."/>
            <person name="Kazmierczak K.M."/>
            <person name="Andrzejewski T.M."/>
            <person name="Davidsen T.M."/>
            <person name="Wayne K.J."/>
            <person name="Tettelin H."/>
            <person name="Glass J.I."/>
            <person name="Rusch D."/>
            <person name="Podicherti R."/>
            <person name="Tsui H.-C.T."/>
            <person name="Winkler M.E."/>
        </authorList>
    </citation>
    <scope>NUCLEOTIDE SEQUENCE [LARGE SCALE GENOMIC DNA]</scope>
    <source>
        <strain evidence="1 2">C305</strain>
    </source>
</reference>
<dbReference type="RefSeq" id="WP_109358759.1">
    <property type="nucleotide sequence ID" value="NZ_QFRJ01000002.1"/>
</dbReference>